<dbReference type="PRINTS" id="PR00385">
    <property type="entry name" value="P450"/>
</dbReference>
<reference evidence="16 17" key="1">
    <citation type="journal article" name="Sci. Rep.">
        <title>Telomere-to-telomere assembled and centromere annotated genomes of the two main subspecies of the button mushroom Agaricus bisporus reveal especially polymorphic chromosome ends.</title>
        <authorList>
            <person name="Sonnenberg A.S.M."/>
            <person name="Sedaghat-Telgerd N."/>
            <person name="Lavrijssen B."/>
            <person name="Ohm R.A."/>
            <person name="Hendrickx P.M."/>
            <person name="Scholtmeijer K."/>
            <person name="Baars J.J.P."/>
            <person name="van Peer A."/>
        </authorList>
    </citation>
    <scope>NUCLEOTIDE SEQUENCE [LARGE SCALE GENOMIC DNA]</scope>
    <source>
        <strain evidence="16 17">H119_p4</strain>
    </source>
</reference>
<dbReference type="Proteomes" id="UP000629468">
    <property type="component" value="Unassembled WGS sequence"/>
</dbReference>
<dbReference type="PANTHER" id="PTHR46300:SF2">
    <property type="entry name" value="CYTOCHROME P450 MONOOXYGENASE ALNH-RELATED"/>
    <property type="match status" value="1"/>
</dbReference>
<keyword evidence="5 14" id="KW-0349">Heme</keyword>
<comment type="cofactor">
    <cofactor evidence="1 14">
        <name>heme</name>
        <dbReference type="ChEBI" id="CHEBI:30413"/>
    </cofactor>
</comment>
<dbReference type="GO" id="GO:0004497">
    <property type="term" value="F:monooxygenase activity"/>
    <property type="evidence" value="ECO:0007669"/>
    <property type="project" value="UniProtKB-KW"/>
</dbReference>
<accession>A0A8H7F2H2</accession>
<dbReference type="AlphaFoldDB" id="A0A8H7F2H2"/>
<name>A0A8H7F2H2_AGABI</name>
<keyword evidence="7 14" id="KW-0479">Metal-binding</keyword>
<feature type="binding site" description="axial binding residue" evidence="14">
    <location>
        <position position="434"/>
    </location>
    <ligand>
        <name>heme</name>
        <dbReference type="ChEBI" id="CHEBI:30413"/>
    </ligand>
    <ligandPart>
        <name>Fe</name>
        <dbReference type="ChEBI" id="CHEBI:18248"/>
    </ligandPart>
</feature>
<evidence type="ECO:0000256" key="9">
    <source>
        <dbReference type="ARBA" id="ARBA00023002"/>
    </source>
</evidence>
<evidence type="ECO:0000256" key="2">
    <source>
        <dbReference type="ARBA" id="ARBA00004167"/>
    </source>
</evidence>
<evidence type="ECO:0000313" key="17">
    <source>
        <dbReference type="Proteomes" id="UP000629468"/>
    </source>
</evidence>
<keyword evidence="11 15" id="KW-0503">Monooxygenase</keyword>
<dbReference type="PRINTS" id="PR00463">
    <property type="entry name" value="EP450I"/>
</dbReference>
<dbReference type="InterPro" id="IPR002401">
    <property type="entry name" value="Cyt_P450_E_grp-I"/>
</dbReference>
<gene>
    <name evidence="16" type="ORF">Agabi119p4_4034</name>
</gene>
<evidence type="ECO:0008006" key="18">
    <source>
        <dbReference type="Google" id="ProtNLM"/>
    </source>
</evidence>
<comment type="similarity">
    <text evidence="4 15">Belongs to the cytochrome P450 family.</text>
</comment>
<keyword evidence="8" id="KW-1133">Transmembrane helix</keyword>
<dbReference type="Pfam" id="PF00067">
    <property type="entry name" value="p450"/>
    <property type="match status" value="1"/>
</dbReference>
<dbReference type="InterPro" id="IPR017972">
    <property type="entry name" value="Cyt_P450_CS"/>
</dbReference>
<dbReference type="SUPFAM" id="SSF48264">
    <property type="entry name" value="Cytochrome P450"/>
    <property type="match status" value="1"/>
</dbReference>
<evidence type="ECO:0000256" key="3">
    <source>
        <dbReference type="ARBA" id="ARBA00005179"/>
    </source>
</evidence>
<dbReference type="PROSITE" id="PS00086">
    <property type="entry name" value="CYTOCHROME_P450"/>
    <property type="match status" value="1"/>
</dbReference>
<evidence type="ECO:0000256" key="13">
    <source>
        <dbReference type="ARBA" id="ARBA00023180"/>
    </source>
</evidence>
<dbReference type="GO" id="GO:0005506">
    <property type="term" value="F:iron ion binding"/>
    <property type="evidence" value="ECO:0007669"/>
    <property type="project" value="InterPro"/>
</dbReference>
<evidence type="ECO:0000256" key="6">
    <source>
        <dbReference type="ARBA" id="ARBA00022692"/>
    </source>
</evidence>
<evidence type="ECO:0000256" key="4">
    <source>
        <dbReference type="ARBA" id="ARBA00010617"/>
    </source>
</evidence>
<dbReference type="EMBL" id="JABXXO010000006">
    <property type="protein sequence ID" value="KAF7775641.1"/>
    <property type="molecule type" value="Genomic_DNA"/>
</dbReference>
<keyword evidence="10 14" id="KW-0408">Iron</keyword>
<evidence type="ECO:0000256" key="12">
    <source>
        <dbReference type="ARBA" id="ARBA00023136"/>
    </source>
</evidence>
<evidence type="ECO:0000256" key="11">
    <source>
        <dbReference type="ARBA" id="ARBA00023033"/>
    </source>
</evidence>
<sequence>MAPLRLVAGIVALTLLIVIRRRKRLRLRASMPPGPELAWFGLGDNQRDMPKHEVWKTFTKWYEQYGPVVSVLVGSTNVIVLGTVKAATDLLEKRGSIYSSRHRQILAGEIYSGGMRGIGMPYGRRWRNWRSLIHSGLSIEASKNYKPQQSLEARILVKDFMDAADYKQLSFHLRRFAVSVVLNVGYGERIKTLHDKMVVENMEIDRYFLKILSSNSVVENWPILLRLPKWLQWFRWEPERMRHRDTMVYMGLLDGVKERIANKTDSAKPSVAVRGLEKQQDWGLNDIELAYACSAPWQAGGSTTSQAIHVFLFAMLLNPDVLEKAQEEIDRVVGRSRQPEFDDIDTLPYVDAICKEVLRWRPVIPIGVAHCNTTADVYEGMYIPAGSKVYANIDLMSKDPVAYPSPDEFKPERWLGPNPAPAFQFSFGFGRRQCPGMHIATNALFIVASKLIWAFDIKARIDPLTGRPVILDPDDMAGDLVRGPRDVPCVLQVRGNSEQTRALILAEAEAAETEALEFTP</sequence>
<dbReference type="GO" id="GO:0016020">
    <property type="term" value="C:membrane"/>
    <property type="evidence" value="ECO:0007669"/>
    <property type="project" value="UniProtKB-SubCell"/>
</dbReference>
<keyword evidence="6" id="KW-0812">Transmembrane</keyword>
<dbReference type="Gene3D" id="1.10.630.10">
    <property type="entry name" value="Cytochrome P450"/>
    <property type="match status" value="1"/>
</dbReference>
<organism evidence="16 17">
    <name type="scientific">Agaricus bisporus var. burnettii</name>
    <dbReference type="NCBI Taxonomy" id="192524"/>
    <lineage>
        <taxon>Eukaryota</taxon>
        <taxon>Fungi</taxon>
        <taxon>Dikarya</taxon>
        <taxon>Basidiomycota</taxon>
        <taxon>Agaricomycotina</taxon>
        <taxon>Agaricomycetes</taxon>
        <taxon>Agaricomycetidae</taxon>
        <taxon>Agaricales</taxon>
        <taxon>Agaricineae</taxon>
        <taxon>Agaricaceae</taxon>
        <taxon>Agaricus</taxon>
    </lineage>
</organism>
<evidence type="ECO:0000256" key="1">
    <source>
        <dbReference type="ARBA" id="ARBA00001971"/>
    </source>
</evidence>
<keyword evidence="12" id="KW-0472">Membrane</keyword>
<evidence type="ECO:0000256" key="8">
    <source>
        <dbReference type="ARBA" id="ARBA00022989"/>
    </source>
</evidence>
<dbReference type="GO" id="GO:0016705">
    <property type="term" value="F:oxidoreductase activity, acting on paired donors, with incorporation or reduction of molecular oxygen"/>
    <property type="evidence" value="ECO:0007669"/>
    <property type="project" value="InterPro"/>
</dbReference>
<dbReference type="InterPro" id="IPR050364">
    <property type="entry name" value="Cytochrome_P450_fung"/>
</dbReference>
<dbReference type="GO" id="GO:0020037">
    <property type="term" value="F:heme binding"/>
    <property type="evidence" value="ECO:0007669"/>
    <property type="project" value="InterPro"/>
</dbReference>
<comment type="caution">
    <text evidence="16">The sequence shown here is derived from an EMBL/GenBank/DDBJ whole genome shotgun (WGS) entry which is preliminary data.</text>
</comment>
<comment type="subcellular location">
    <subcellularLocation>
        <location evidence="2">Membrane</location>
        <topology evidence="2">Single-pass membrane protein</topology>
    </subcellularLocation>
</comment>
<evidence type="ECO:0000256" key="10">
    <source>
        <dbReference type="ARBA" id="ARBA00023004"/>
    </source>
</evidence>
<keyword evidence="13" id="KW-0325">Glycoprotein</keyword>
<evidence type="ECO:0000256" key="14">
    <source>
        <dbReference type="PIRSR" id="PIRSR602401-1"/>
    </source>
</evidence>
<dbReference type="InterPro" id="IPR001128">
    <property type="entry name" value="Cyt_P450"/>
</dbReference>
<dbReference type="InterPro" id="IPR036396">
    <property type="entry name" value="Cyt_P450_sf"/>
</dbReference>
<evidence type="ECO:0000256" key="5">
    <source>
        <dbReference type="ARBA" id="ARBA00022617"/>
    </source>
</evidence>
<evidence type="ECO:0000256" key="15">
    <source>
        <dbReference type="RuleBase" id="RU000461"/>
    </source>
</evidence>
<comment type="pathway">
    <text evidence="3">Secondary metabolite biosynthesis.</text>
</comment>
<protein>
    <recommendedName>
        <fullName evidence="18">Cytochrome P450</fullName>
    </recommendedName>
</protein>
<proteinExistence type="inferred from homology"/>
<dbReference type="PANTHER" id="PTHR46300">
    <property type="entry name" value="P450, PUTATIVE (EUROFUNG)-RELATED-RELATED"/>
    <property type="match status" value="1"/>
</dbReference>
<keyword evidence="9 15" id="KW-0560">Oxidoreductase</keyword>
<evidence type="ECO:0000313" key="16">
    <source>
        <dbReference type="EMBL" id="KAF7775641.1"/>
    </source>
</evidence>
<evidence type="ECO:0000256" key="7">
    <source>
        <dbReference type="ARBA" id="ARBA00022723"/>
    </source>
</evidence>
<dbReference type="CDD" id="cd11065">
    <property type="entry name" value="CYP64-like"/>
    <property type="match status" value="1"/>
</dbReference>